<dbReference type="PANTHER" id="PTHR12526:SF637">
    <property type="entry name" value="GLYCOSYLTRANSFERASE EPSF-RELATED"/>
    <property type="match status" value="1"/>
</dbReference>
<dbReference type="RefSeq" id="WP_013879856.1">
    <property type="nucleotide sequence ID" value="NC_015666.1"/>
</dbReference>
<organism evidence="1 2">
    <name type="scientific">Halopiger xanaduensis (strain DSM 18323 / JCM 14033 / SH-6)</name>
    <dbReference type="NCBI Taxonomy" id="797210"/>
    <lineage>
        <taxon>Archaea</taxon>
        <taxon>Methanobacteriati</taxon>
        <taxon>Methanobacteriota</taxon>
        <taxon>Stenosarchaea group</taxon>
        <taxon>Halobacteria</taxon>
        <taxon>Halobacteriales</taxon>
        <taxon>Natrialbaceae</taxon>
        <taxon>Halopiger</taxon>
    </lineage>
</organism>
<dbReference type="Gene3D" id="3.40.50.2000">
    <property type="entry name" value="Glycogen Phosphorylase B"/>
    <property type="match status" value="2"/>
</dbReference>
<dbReference type="OrthoDB" id="132546at2157"/>
<keyword evidence="2" id="KW-1185">Reference proteome</keyword>
<proteinExistence type="predicted"/>
<sequence length="340" mass="37392">MTATRPSTAVLWLTPDKPEDISVGRRRIADHLEESGVDVTLRGTTPKTVLQSLRDAGQYDVVAGTTRAGAIAGTAIKLATGTPLIVDHIDPIRQFETNNPRWLAEIVRRLENVAFRVADRVLYVYDEETPRVGRFGTVTKTALGVDFDRFAYPDPEVVERAESALEGTVAENVAIYVGGLEPIYHIRDLLAAATQLDESWTLLVLGTGSLSEQIERAAAAHENIVYPGTVPHEDIPGYLRAADVGVCLVDDPHTLKVLEYGAAGLPTVQVRGRAEERFDGLVEFCDPTPDSIARAIERAEEETDSMRGKQSMTTELQSFAREFDWAEIAETYKNTITNLK</sequence>
<dbReference type="GeneID" id="10797301"/>
<gene>
    <name evidence="1" type="ordered locus">Halxa_2342</name>
</gene>
<dbReference type="KEGG" id="hxa:Halxa_2342"/>
<dbReference type="eggNOG" id="arCOG01403">
    <property type="taxonomic scope" value="Archaea"/>
</dbReference>
<dbReference type="STRING" id="797210.Halxa_2342"/>
<name>F8DA42_HALXS</name>
<keyword evidence="1" id="KW-0808">Transferase</keyword>
<evidence type="ECO:0000313" key="2">
    <source>
        <dbReference type="Proteomes" id="UP000006794"/>
    </source>
</evidence>
<dbReference type="HOGENOM" id="CLU_815365_0_0_2"/>
<dbReference type="AlphaFoldDB" id="F8DA42"/>
<dbReference type="GO" id="GO:0016740">
    <property type="term" value="F:transferase activity"/>
    <property type="evidence" value="ECO:0007669"/>
    <property type="project" value="UniProtKB-KW"/>
</dbReference>
<dbReference type="EMBL" id="CP002839">
    <property type="protein sequence ID" value="AEH36964.1"/>
    <property type="molecule type" value="Genomic_DNA"/>
</dbReference>
<dbReference type="SUPFAM" id="SSF53756">
    <property type="entry name" value="UDP-Glycosyltransferase/glycogen phosphorylase"/>
    <property type="match status" value="1"/>
</dbReference>
<accession>F8DA42</accession>
<reference evidence="1 2" key="1">
    <citation type="journal article" date="2012" name="Stand. Genomic Sci.">
        <title>Complete genome sequence of Halopiger xanaduensis type strain (SH-6(T)).</title>
        <authorList>
            <person name="Anderson I."/>
            <person name="Tindall B.J."/>
            <person name="Rohde M."/>
            <person name="Lucas S."/>
            <person name="Han J."/>
            <person name="Lapidus A."/>
            <person name="Cheng J.F."/>
            <person name="Goodwin L."/>
            <person name="Pitluck S."/>
            <person name="Peters L."/>
            <person name="Pati A."/>
            <person name="Mikhailova N."/>
            <person name="Pagani I."/>
            <person name="Teshima H."/>
            <person name="Han C."/>
            <person name="Tapia R."/>
            <person name="Land M."/>
            <person name="Woyke T."/>
            <person name="Klenk H.P."/>
            <person name="Kyrpides N."/>
            <person name="Ivanova N."/>
        </authorList>
    </citation>
    <scope>NUCLEOTIDE SEQUENCE [LARGE SCALE GENOMIC DNA]</scope>
    <source>
        <strain evidence="2">DSM 18323 / JCM 14033 / SH-6</strain>
    </source>
</reference>
<dbReference type="Pfam" id="PF13692">
    <property type="entry name" value="Glyco_trans_1_4"/>
    <property type="match status" value="1"/>
</dbReference>
<dbReference type="PANTHER" id="PTHR12526">
    <property type="entry name" value="GLYCOSYLTRANSFERASE"/>
    <property type="match status" value="1"/>
</dbReference>
<protein>
    <submittedName>
        <fullName evidence="1">Glycosyl transferase group 1</fullName>
    </submittedName>
</protein>
<evidence type="ECO:0000313" key="1">
    <source>
        <dbReference type="EMBL" id="AEH36964.1"/>
    </source>
</evidence>
<dbReference type="Proteomes" id="UP000006794">
    <property type="component" value="Chromosome"/>
</dbReference>